<dbReference type="EMBL" id="AP014854">
    <property type="protein sequence ID" value="BAR97997.1"/>
    <property type="molecule type" value="Genomic_DNA"/>
</dbReference>
<dbReference type="OrthoDB" id="9804723at2"/>
<dbReference type="Gene3D" id="3.40.50.1820">
    <property type="entry name" value="alpha/beta hydrolase"/>
    <property type="match status" value="1"/>
</dbReference>
<dbReference type="KEGG" id="bvr:BVIR_916"/>
<proteinExistence type="predicted"/>
<evidence type="ECO:0000256" key="1">
    <source>
        <dbReference type="ARBA" id="ARBA00023239"/>
    </source>
</evidence>
<evidence type="ECO:0000313" key="3">
    <source>
        <dbReference type="EMBL" id="BAR97997.1"/>
    </source>
</evidence>
<dbReference type="Pfam" id="PF12697">
    <property type="entry name" value="Abhydrolase_6"/>
    <property type="match status" value="1"/>
</dbReference>
<keyword evidence="1" id="KW-0456">Lyase</keyword>
<reference evidence="3" key="1">
    <citation type="journal article" date="2015" name="Genome Announc.">
        <title>Complete Genome Sequence of the Bacteriochlorophyll b-Producing Photosynthetic Bacterium Blastochloris viridis.</title>
        <authorList>
            <person name="Tsukatani Y."/>
            <person name="Hirose Y."/>
            <person name="Harada J."/>
            <person name="Misawa N."/>
            <person name="Mori K."/>
            <person name="Inoue K."/>
            <person name="Tamiaki H."/>
        </authorList>
    </citation>
    <scope>NUCLEOTIDE SEQUENCE [LARGE SCALE GENOMIC DNA]</scope>
    <source>
        <strain evidence="3">DSM 133</strain>
    </source>
</reference>
<gene>
    <name evidence="3" type="ORF">BV133_404</name>
</gene>
<dbReference type="PANTHER" id="PTHR42916:SF1">
    <property type="entry name" value="PROTEIN PHYLLO, CHLOROPLASTIC"/>
    <property type="match status" value="1"/>
</dbReference>
<dbReference type="InterPro" id="IPR000073">
    <property type="entry name" value="AB_hydrolase_1"/>
</dbReference>
<dbReference type="AlphaFoldDB" id="A0A182CYX7"/>
<name>A0A182CYX7_BLAVI</name>
<dbReference type="PANTHER" id="PTHR42916">
    <property type="entry name" value="2-SUCCINYL-5-ENOLPYRUVYL-6-HYDROXY-3-CYCLOHEXENE-1-CARBOXYLATE SYNTHASE"/>
    <property type="match status" value="1"/>
</dbReference>
<feature type="domain" description="AB hydrolase-1" evidence="2">
    <location>
        <begin position="21"/>
        <end position="251"/>
    </location>
</feature>
<dbReference type="RefSeq" id="WP_055036615.1">
    <property type="nucleotide sequence ID" value="NZ_AP014854.2"/>
</dbReference>
<dbReference type="InterPro" id="IPR029058">
    <property type="entry name" value="AB_hydrolase_fold"/>
</dbReference>
<evidence type="ECO:0000259" key="2">
    <source>
        <dbReference type="Pfam" id="PF12697"/>
    </source>
</evidence>
<accession>A0A182CYX7</accession>
<dbReference type="PATRIC" id="fig|1079.6.peg.949"/>
<sequence>MTPGHHPGALHPAKGAGGPPLVLLHGFLGTPAAWEAVLDAMPDHGAAWCPWLPGHGPAAPHPGSFEATAAWIAESLPAGAILAGYSLGARLALGAALHRPGAARATVLLGGHVGLSDPAERAQRAELDAARASTLKRDLEAFVDAWEALPLFASQHRLPAETLAKQRSARLAHDPDRLAWAFEVAGLAHMPDYRAAIAATCRPLCFLTGARDTRFSALAAAVVRPPFVTHGIVADAGHNLLLEAPAAVAAALGPWMETQ</sequence>
<protein>
    <submittedName>
        <fullName evidence="3">2-succinyl-6-hydroxy-2,4-cyclohexadiene-1-carboxylate synthase</fullName>
    </submittedName>
</protein>
<dbReference type="SUPFAM" id="SSF53474">
    <property type="entry name" value="alpha/beta-Hydrolases"/>
    <property type="match status" value="1"/>
</dbReference>
<dbReference type="GO" id="GO:0016829">
    <property type="term" value="F:lyase activity"/>
    <property type="evidence" value="ECO:0007669"/>
    <property type="project" value="UniProtKB-KW"/>
</dbReference>
<organism evidence="3">
    <name type="scientific">Blastochloris viridis</name>
    <name type="common">Rhodopseudomonas viridis</name>
    <dbReference type="NCBI Taxonomy" id="1079"/>
    <lineage>
        <taxon>Bacteria</taxon>
        <taxon>Pseudomonadati</taxon>
        <taxon>Pseudomonadota</taxon>
        <taxon>Alphaproteobacteria</taxon>
        <taxon>Hyphomicrobiales</taxon>
        <taxon>Blastochloridaceae</taxon>
        <taxon>Blastochloris</taxon>
    </lineage>
</organism>